<evidence type="ECO:0000313" key="8">
    <source>
        <dbReference type="EMBL" id="KAG2174024.1"/>
    </source>
</evidence>
<dbReference type="InterPro" id="IPR036534">
    <property type="entry name" value="GAR_dom_sf"/>
</dbReference>
<keyword evidence="3" id="KW-0206">Cytoskeleton</keyword>
<gene>
    <name evidence="8" type="ORF">INT44_000138</name>
</gene>
<dbReference type="SUPFAM" id="SSF143575">
    <property type="entry name" value="GAS2 domain-like"/>
    <property type="match status" value="1"/>
</dbReference>
<feature type="region of interest" description="Disordered" evidence="5">
    <location>
        <begin position="2873"/>
        <end position="2964"/>
    </location>
</feature>
<dbReference type="PROSITE" id="PS50021">
    <property type="entry name" value="CH"/>
    <property type="match status" value="1"/>
</dbReference>
<feature type="compositionally biased region" description="Polar residues" evidence="5">
    <location>
        <begin position="2738"/>
        <end position="2748"/>
    </location>
</feature>
<feature type="compositionally biased region" description="Polar residues" evidence="5">
    <location>
        <begin position="2699"/>
        <end position="2710"/>
    </location>
</feature>
<dbReference type="InterPro" id="IPR003108">
    <property type="entry name" value="GAR_dom"/>
</dbReference>
<evidence type="ECO:0008006" key="10">
    <source>
        <dbReference type="Google" id="ProtNLM"/>
    </source>
</evidence>
<dbReference type="Pfam" id="PF00307">
    <property type="entry name" value="CH"/>
    <property type="match status" value="1"/>
</dbReference>
<evidence type="ECO:0000256" key="2">
    <source>
        <dbReference type="ARBA" id="ARBA00022490"/>
    </source>
</evidence>
<reference evidence="8" key="1">
    <citation type="submission" date="2020-12" db="EMBL/GenBank/DDBJ databases">
        <title>Metabolic potential, ecology and presence of endohyphal bacteria is reflected in genomic diversity of Mucoromycotina.</title>
        <authorList>
            <person name="Muszewska A."/>
            <person name="Okrasinska A."/>
            <person name="Steczkiewicz K."/>
            <person name="Drgas O."/>
            <person name="Orlowska M."/>
            <person name="Perlinska-Lenart U."/>
            <person name="Aleksandrzak-Piekarczyk T."/>
            <person name="Szatraj K."/>
            <person name="Zielenkiewicz U."/>
            <person name="Pilsyk S."/>
            <person name="Malc E."/>
            <person name="Mieczkowski P."/>
            <person name="Kruszewska J.S."/>
            <person name="Biernat P."/>
            <person name="Pawlowska J."/>
        </authorList>
    </citation>
    <scope>NUCLEOTIDE SEQUENCE</scope>
    <source>
        <strain evidence="8">WA0000051536</strain>
    </source>
</reference>
<keyword evidence="9" id="KW-1185">Reference proteome</keyword>
<evidence type="ECO:0000259" key="7">
    <source>
        <dbReference type="PROSITE" id="PS51460"/>
    </source>
</evidence>
<feature type="coiled-coil region" evidence="4">
    <location>
        <begin position="441"/>
        <end position="468"/>
    </location>
</feature>
<accession>A0A8H7UC09</accession>
<organism evidence="8 9">
    <name type="scientific">Umbelopsis vinacea</name>
    <dbReference type="NCBI Taxonomy" id="44442"/>
    <lineage>
        <taxon>Eukaryota</taxon>
        <taxon>Fungi</taxon>
        <taxon>Fungi incertae sedis</taxon>
        <taxon>Mucoromycota</taxon>
        <taxon>Mucoromycotina</taxon>
        <taxon>Umbelopsidomycetes</taxon>
        <taxon>Umbelopsidales</taxon>
        <taxon>Umbelopsidaceae</taxon>
        <taxon>Umbelopsis</taxon>
    </lineage>
</organism>
<dbReference type="PROSITE" id="PS51460">
    <property type="entry name" value="GAR"/>
    <property type="match status" value="1"/>
</dbReference>
<keyword evidence="2" id="KW-0963">Cytoplasm</keyword>
<feature type="compositionally biased region" description="Basic and acidic residues" evidence="5">
    <location>
        <begin position="2943"/>
        <end position="2953"/>
    </location>
</feature>
<feature type="coiled-coil region" evidence="4">
    <location>
        <begin position="918"/>
        <end position="945"/>
    </location>
</feature>
<protein>
    <recommendedName>
        <fullName evidence="10">GAR domain-containing protein</fullName>
    </recommendedName>
</protein>
<dbReference type="GO" id="GO:0005856">
    <property type="term" value="C:cytoskeleton"/>
    <property type="evidence" value="ECO:0007669"/>
    <property type="project" value="UniProtKB-SubCell"/>
</dbReference>
<evidence type="ECO:0000313" key="9">
    <source>
        <dbReference type="Proteomes" id="UP000612746"/>
    </source>
</evidence>
<feature type="coiled-coil region" evidence="4">
    <location>
        <begin position="1992"/>
        <end position="2019"/>
    </location>
</feature>
<dbReference type="InterPro" id="IPR036872">
    <property type="entry name" value="CH_dom_sf"/>
</dbReference>
<keyword evidence="4" id="KW-0175">Coiled coil</keyword>
<name>A0A8H7UC09_9FUNG</name>
<evidence type="ECO:0000259" key="6">
    <source>
        <dbReference type="PROSITE" id="PS50021"/>
    </source>
</evidence>
<evidence type="ECO:0000256" key="4">
    <source>
        <dbReference type="SAM" id="Coils"/>
    </source>
</evidence>
<dbReference type="OrthoDB" id="2359410at2759"/>
<dbReference type="Gene3D" id="3.30.920.20">
    <property type="entry name" value="Gas2-like domain"/>
    <property type="match status" value="1"/>
</dbReference>
<dbReference type="GO" id="GO:0008017">
    <property type="term" value="F:microtubule binding"/>
    <property type="evidence" value="ECO:0007669"/>
    <property type="project" value="InterPro"/>
</dbReference>
<dbReference type="EMBL" id="JAEPRA010000017">
    <property type="protein sequence ID" value="KAG2174024.1"/>
    <property type="molecule type" value="Genomic_DNA"/>
</dbReference>
<dbReference type="SUPFAM" id="SSF46966">
    <property type="entry name" value="Spectrin repeat"/>
    <property type="match status" value="1"/>
</dbReference>
<sequence length="2964" mass="336472">MLKTAGTIAVTRPPMWFPLPPGANDLLVIDDHLLLKWVNQQVGPSYASDSTELRTVLSQESVLPQLLSQVIPPEHHHSTFTAYEQAKAWLKEDMPTPDDTIDDASSEEVSKFVLALYLKHLSVSVERALAQSNVWLSMDQSVLSDISFLKLRQLLSSWYQVIALEYLPVFPWVADDDHFLTSWKTGAAVLLILHYSNPDCVDLHRVKDAYGAEGLAEITNHVNFALDTAFSEFGVEKLLSAQDIIETRSSDELPCIIYLCNFCIATIPHADDFREARQKRIYDERRQSRPLLSGDTDDLRRLTDMTIELDLEGNKASSPCEQKMTMDELEDTVFNIKHMVSMLRVKLDDCVPRRSIAFRRDDVSLNLSKERSATPSTFSEASLASASVEDDDVASLHSARTVHPLQAVDDDNLSYEMTLENTIEAAQRYRSHDMQNFYSAAQELQREFPEYEKRIKVMSESIKELEQSLAHDMIEAKNAFQLFERGYRFSKQARSVRSELDFIQAKMVKTTTTNTGITELEDRGKHAFEAITNLQTGYGDLLASEFPDQSYRNNLDAIVQKYELVQAWVEEVRIWFAEAERIRVWIESRIAILEEKKVTDPLQEDVQLTQAEVETLNCEHEALEQDIELFNKEDMTRLRAHVKALTGSDRGDKDLSPADTTTIEITLTTLMTLDRLMHLLRQKTYTLQILTLRVLWEDEFAKAITWVNDGDEEITCFLRGEARWRRHVDFLEDGSSEHTLRKSQMDLRTAVINQLLALEHGIADFDQGQFTATLNIFQDLEDAHGADLPQHLEARQTGLESAFEVLTGRVSFSRKVVEQRLTMMEYVQQFTFVQNEGAKLLQDLDHLYAHAAPNMDVAEINQRFQVFESNLAHVSGPVTTRITYPHHNTDIDEVDNADSNLAIQEFLESSNSDLNNMAVDILAKLNQLRKLIEEHNEANDILLKLDALKKNVCSVMDDAERCAVDINAMTIQQTESDVIGLKVTCKEALVFSKSLKETDFDALQLRLQTLSSLADKDGCSIDFPQLFNKLSHLESKFDDYTAFLHRQSLLLDAFEHRLKWEFFYGQACDQIVDTNARLCDETKMMRWRPVEMLALMAELTKSPNSASTTGLQDSHEDLEMTLGDLKEETLVMTTGLFSTFLASYSQVHKEIQSQENQAFVDHIQQRHDKMHLMFDELKTIYDFNGDLLNQRGIICDLLDDVARLENDGKTWLEQMQQMTVSSSQQKIKVDFTVQIDQFVKGISALFPSRITEIPLLRQPSIQHLPYLSNEDDDALDQAVRLLLVRREKDLLMMADELKGSQERYRMTLDFKAKVLEYEQCAADLCTWMLHQNQDLANQKLKLKSVAAPLDQVKLDSVIQAQNQRSCEINDIARQRLEDLGSNITELDDAIMKKGASEVDISPATSAYDLAVADMAILIHVMEGHGRDIDARKQHLLLHQLLLNSQHQAAAYLTQINQLSDELDHLIDNDLTSDIQQSEVMNIMSRCSAVDDELIEFDSRVGTEIRVAQADLERLCSQLLEPEGPPMDLTRRISDFDDGYIKLRESTGLLRARIDRLNECLDCLNAVADSVHWYHTQEDEIRKFVDNKARWNVDIDPAQVDMQKLGEEIDNLKINLEIYESQNIEPCVATLREIKGSFSDLNSVNMIKRLDSAQDALEVGLQRVHDYTSFAHTIIAQNRSASWYLVKIAGMQQQAEAIKKDLLCHSTDSASRLDEMSVLEAQMLATQQESNMRISYPVRSFHGYTEQDAQSDNALNSVLQDTVKSKNVQLQQTLVTIKSIVQANEIMSQRMEAVEHYNDQANTLLNWLQSKSSAVEQIYREPCDVSKLTLEDKMICVAKLQAIDSAFKAYQPTYQDLKTTAVETIVYLSSQGPSDAGETSSATRLELIKSVKDSQTHIDVKFDELSNAYGKAIVVLEADIEVHQLEKSLSSLVHTCDQLTTEMNNANGDDVNAQTITEWTEKMETLGVQPFAKLREQYAHVKSQREGLSLPPADQNQALLDRVEQLAEQMKLNLQQHTQQLKTRDTLDLYLGDGSDILKDLQEKTSTLSEFNATSGYLTKDSKVDAEQQEIILTMIKSMEAEVAILEDKYQHYCEQVPSDLASHDRVATQKSDIENAIQNLQTDLLKTTTISTRYATALCHQEVFTKITSEMLPQIDTLLRTLSTDADDTSSVEELTQTMDAMKGMLQRLEHGRDDQSEDVNLHSMQTQYAEVQTAFEQASSSLMEIKAKREQASPLKAFSAACSTLQDLCKEQANLVLITMESTSKSQFYAKDATFIERLLRQSINGHSNAETEYKRLGSQLDHQKLELERIEGGSEQSMALDEAFQAWDRLRTMLDSEQRQLDFVRKAFAFIKACNEINAWMEGCKRALHNVNSATLDDQRSQLDDMHAKVNSFETTIKAFNTMVPSLIKDKQDQVIDFNAICLKDEDVLAAIDMRSGRVLTEWDALKKQFMSIQCHAESNLQAMTVSRKSKEIFDLVDKIKHHLSSLSVVQSRSSVPVNMQELPLSQLISERDVIVVEAQMTNLEKEVEYHLNKKITDLDMILASFPHLQDDGGEFVQQRAEIAKVVTELANHMEEKHQEIGAALKLAGFVNVVDELEVLLTAVQDALTPCTNQPKTGRMPSKADIQALLIELDTRFKYYGPRIREKLDETKHLASVFVDDTRVIQKYNQVEKQWTQLHVQVAHVRAELNGKISDMRQATPTPSTNLDRQTRPHSVAGIRTRKISEQKVGRAMTPTPRSSNSSLTSRKLEPVSATQVPRMRRATLTPVPSKSKSGKGGTSVPPRYIPDPRSDLDVQLGKVVNESPYKIRIKMVPGEVGKYWFGEVEPRLVYCRILRSNMVMVRVGGGWTELSQFLRDHALLEGRLIPNRRDEKKQPDVRDAYLRTTRPKENASMSEEVPGHESSDPVKMSRSTPSRGITGVKEGNRFLMTVDGEGNQLEISMKKATDHEPRLVSTPRRSHQQ</sequence>
<dbReference type="Gene3D" id="1.10.418.10">
    <property type="entry name" value="Calponin-like domain"/>
    <property type="match status" value="1"/>
</dbReference>
<evidence type="ECO:0000256" key="3">
    <source>
        <dbReference type="ARBA" id="ARBA00023212"/>
    </source>
</evidence>
<evidence type="ECO:0000256" key="5">
    <source>
        <dbReference type="SAM" id="MobiDB-lite"/>
    </source>
</evidence>
<dbReference type="InterPro" id="IPR001715">
    <property type="entry name" value="CH_dom"/>
</dbReference>
<dbReference type="Gene3D" id="1.20.58.60">
    <property type="match status" value="2"/>
</dbReference>
<feature type="compositionally biased region" description="Basic and acidic residues" evidence="5">
    <location>
        <begin position="2873"/>
        <end position="2892"/>
    </location>
</feature>
<dbReference type="SMART" id="SM00243">
    <property type="entry name" value="GAS2"/>
    <property type="match status" value="1"/>
</dbReference>
<comment type="caution">
    <text evidence="8">The sequence shown here is derived from an EMBL/GenBank/DDBJ whole genome shotgun (WGS) entry which is preliminary data.</text>
</comment>
<feature type="domain" description="GAR" evidence="7">
    <location>
        <begin position="2790"/>
        <end position="2864"/>
    </location>
</feature>
<feature type="region of interest" description="Disordered" evidence="5">
    <location>
        <begin position="2698"/>
        <end position="2793"/>
    </location>
</feature>
<dbReference type="Pfam" id="PF02187">
    <property type="entry name" value="GAS2"/>
    <property type="match status" value="1"/>
</dbReference>
<feature type="domain" description="Calponin-homology (CH)" evidence="6">
    <location>
        <begin position="149"/>
        <end position="264"/>
    </location>
</feature>
<feature type="coiled-coil region" evidence="4">
    <location>
        <begin position="606"/>
        <end position="633"/>
    </location>
</feature>
<dbReference type="Proteomes" id="UP000612746">
    <property type="component" value="Unassembled WGS sequence"/>
</dbReference>
<comment type="subcellular location">
    <subcellularLocation>
        <location evidence="1">Cytoplasm</location>
        <location evidence="1">Cytoskeleton</location>
    </subcellularLocation>
</comment>
<proteinExistence type="predicted"/>
<dbReference type="SUPFAM" id="SSF47576">
    <property type="entry name" value="Calponin-homology domain, CH-domain"/>
    <property type="match status" value="1"/>
</dbReference>
<evidence type="ECO:0000256" key="1">
    <source>
        <dbReference type="ARBA" id="ARBA00004245"/>
    </source>
</evidence>